<dbReference type="InterPro" id="IPR001460">
    <property type="entry name" value="PCN-bd_Tpept"/>
</dbReference>
<organism evidence="4 5">
    <name type="scientific">Candidatus Infernicultor aquiphilus</name>
    <dbReference type="NCBI Taxonomy" id="1805029"/>
    <lineage>
        <taxon>Bacteria</taxon>
        <taxon>Pseudomonadati</taxon>
        <taxon>Atribacterota</taxon>
        <taxon>Candidatus Phoenicimicrobiia</taxon>
        <taxon>Candidatus Pheonicimicrobiales</taxon>
        <taxon>Candidatus Phoenicimicrobiaceae</taxon>
        <taxon>Candidatus Infernicultor</taxon>
    </lineage>
</organism>
<dbReference type="GO" id="GO:0008658">
    <property type="term" value="F:penicillin binding"/>
    <property type="evidence" value="ECO:0007669"/>
    <property type="project" value="InterPro"/>
</dbReference>
<gene>
    <name evidence="4" type="ORF">COZ07_06465</name>
</gene>
<proteinExistence type="predicted"/>
<dbReference type="Pfam" id="PF00905">
    <property type="entry name" value="Transpeptidase"/>
    <property type="match status" value="1"/>
</dbReference>
<dbReference type="SUPFAM" id="SSF56601">
    <property type="entry name" value="beta-lactamase/transpeptidase-like"/>
    <property type="match status" value="1"/>
</dbReference>
<dbReference type="Gene3D" id="3.40.710.10">
    <property type="entry name" value="DD-peptidase/beta-lactamase superfamily"/>
    <property type="match status" value="1"/>
</dbReference>
<dbReference type="InterPro" id="IPR050515">
    <property type="entry name" value="Beta-lactam/transpept"/>
</dbReference>
<evidence type="ECO:0000259" key="3">
    <source>
        <dbReference type="Pfam" id="PF00905"/>
    </source>
</evidence>
<sequence>MTEILEHSCNVGMVWVSQKVGLSKVYHYIENFGFGKDTGITLDKESSPIIKDIKDWNKVDLATSGFGQGAIVITPLQLISAISAIANKGRLFAPSIVSEIVYSDGTNEKIDPKFVRQVISEKTALNLSAMLVSAIEKGYGD</sequence>
<dbReference type="Proteomes" id="UP000230646">
    <property type="component" value="Unassembled WGS sequence"/>
</dbReference>
<evidence type="ECO:0000256" key="2">
    <source>
        <dbReference type="ARBA" id="ARBA00023136"/>
    </source>
</evidence>
<reference evidence="4 5" key="1">
    <citation type="submission" date="2017-09" db="EMBL/GenBank/DDBJ databases">
        <title>Depth-based differentiation of microbial function through sediment-hosted aquifers and enrichment of novel symbionts in the deep terrestrial subsurface.</title>
        <authorList>
            <person name="Probst A.J."/>
            <person name="Ladd B."/>
            <person name="Jarett J.K."/>
            <person name="Geller-Mcgrath D.E."/>
            <person name="Sieber C.M."/>
            <person name="Emerson J.B."/>
            <person name="Anantharaman K."/>
            <person name="Thomas B.C."/>
            <person name="Malmstrom R."/>
            <person name="Stieglmeier M."/>
            <person name="Klingl A."/>
            <person name="Woyke T."/>
            <person name="Ryan C.M."/>
            <person name="Banfield J.F."/>
        </authorList>
    </citation>
    <scope>NUCLEOTIDE SEQUENCE [LARGE SCALE GENOMIC DNA]</scope>
    <source>
        <strain evidence="4">CG_4_10_14_3_um_filter_34_13</strain>
    </source>
</reference>
<dbReference type="PANTHER" id="PTHR30627:SF1">
    <property type="entry name" value="PEPTIDOGLYCAN D,D-TRANSPEPTIDASE FTSI"/>
    <property type="match status" value="1"/>
</dbReference>
<protein>
    <submittedName>
        <fullName evidence="4">Stage V sporulation protein D</fullName>
    </submittedName>
</protein>
<evidence type="ECO:0000313" key="5">
    <source>
        <dbReference type="Proteomes" id="UP000230646"/>
    </source>
</evidence>
<keyword evidence="2" id="KW-0472">Membrane</keyword>
<comment type="caution">
    <text evidence="4">The sequence shown here is derived from an EMBL/GenBank/DDBJ whole genome shotgun (WGS) entry which is preliminary data.</text>
</comment>
<comment type="subcellular location">
    <subcellularLocation>
        <location evidence="1">Membrane</location>
    </subcellularLocation>
</comment>
<evidence type="ECO:0000256" key="1">
    <source>
        <dbReference type="ARBA" id="ARBA00004370"/>
    </source>
</evidence>
<feature type="non-terminal residue" evidence="4">
    <location>
        <position position="141"/>
    </location>
</feature>
<dbReference type="AlphaFoldDB" id="A0A2M7PPI0"/>
<dbReference type="GO" id="GO:0071555">
    <property type="term" value="P:cell wall organization"/>
    <property type="evidence" value="ECO:0007669"/>
    <property type="project" value="TreeGrafter"/>
</dbReference>
<accession>A0A2M7PPI0</accession>
<dbReference type="InterPro" id="IPR012338">
    <property type="entry name" value="Beta-lactam/transpept-like"/>
</dbReference>
<feature type="domain" description="Penicillin-binding protein transpeptidase" evidence="3">
    <location>
        <begin position="1"/>
        <end position="140"/>
    </location>
</feature>
<dbReference type="EMBL" id="PFKO01000247">
    <property type="protein sequence ID" value="PIY32217.1"/>
    <property type="molecule type" value="Genomic_DNA"/>
</dbReference>
<name>A0A2M7PPI0_9BACT</name>
<dbReference type="GO" id="GO:0005886">
    <property type="term" value="C:plasma membrane"/>
    <property type="evidence" value="ECO:0007669"/>
    <property type="project" value="TreeGrafter"/>
</dbReference>
<evidence type="ECO:0000313" key="4">
    <source>
        <dbReference type="EMBL" id="PIY32217.1"/>
    </source>
</evidence>
<dbReference type="PANTHER" id="PTHR30627">
    <property type="entry name" value="PEPTIDOGLYCAN D,D-TRANSPEPTIDASE"/>
    <property type="match status" value="1"/>
</dbReference>